<dbReference type="EMBL" id="RJLN01000044">
    <property type="protein sequence ID" value="RNL98015.1"/>
    <property type="molecule type" value="Genomic_DNA"/>
</dbReference>
<dbReference type="PANTHER" id="PTHR43267">
    <property type="entry name" value="TRNA THREONYLCARBAMOYLADENOSINE DEHYDRATASE"/>
    <property type="match status" value="1"/>
</dbReference>
<evidence type="ECO:0000313" key="2">
    <source>
        <dbReference type="EMBL" id="RNL98015.1"/>
    </source>
</evidence>
<reference evidence="2 3" key="1">
    <citation type="submission" date="2018-11" db="EMBL/GenBank/DDBJ databases">
        <title>Micromonospora sp. PPF5-17, a new actinomycetes isolated from a hot spring soil.</title>
        <authorList>
            <person name="Thawai C."/>
        </authorList>
    </citation>
    <scope>NUCLEOTIDE SEQUENCE [LARGE SCALE GENOMIC DNA]</scope>
    <source>
        <strain evidence="2 3">PPF5-17</strain>
    </source>
</reference>
<dbReference type="PANTHER" id="PTHR43267:SF1">
    <property type="entry name" value="TRNA THREONYLCARBAMOYLADENOSINE DEHYDRATASE"/>
    <property type="match status" value="1"/>
</dbReference>
<dbReference type="GO" id="GO:0016779">
    <property type="term" value="F:nucleotidyltransferase activity"/>
    <property type="evidence" value="ECO:0007669"/>
    <property type="project" value="UniProtKB-KW"/>
</dbReference>
<proteinExistence type="predicted"/>
<dbReference type="InterPro" id="IPR045886">
    <property type="entry name" value="ThiF/MoeB/HesA"/>
</dbReference>
<evidence type="ECO:0000259" key="1">
    <source>
        <dbReference type="Pfam" id="PF00899"/>
    </source>
</evidence>
<keyword evidence="2" id="KW-0808">Transferase</keyword>
<dbReference type="InterPro" id="IPR000594">
    <property type="entry name" value="ThiF_NAD_FAD-bd"/>
</dbReference>
<dbReference type="RefSeq" id="WP_123241837.1">
    <property type="nucleotide sequence ID" value="NZ_JAAHBY010000044.1"/>
</dbReference>
<name>A0ABX9WDX0_9ACTN</name>
<keyword evidence="2" id="KW-0548">Nucleotidyltransferase</keyword>
<accession>A0ABX9WDX0</accession>
<dbReference type="Gene3D" id="3.40.50.720">
    <property type="entry name" value="NAD(P)-binding Rossmann-like Domain"/>
    <property type="match status" value="1"/>
</dbReference>
<evidence type="ECO:0000313" key="3">
    <source>
        <dbReference type="Proteomes" id="UP000280698"/>
    </source>
</evidence>
<gene>
    <name evidence="2" type="ORF">EFE23_16585</name>
</gene>
<protein>
    <submittedName>
        <fullName evidence="2">ThiF family adenylyltransferase</fullName>
    </submittedName>
</protein>
<feature type="domain" description="THIF-type NAD/FAD binding fold" evidence="1">
    <location>
        <begin position="109"/>
        <end position="331"/>
    </location>
</feature>
<comment type="caution">
    <text evidence="2">The sequence shown here is derived from an EMBL/GenBank/DDBJ whole genome shotgun (WGS) entry which is preliminary data.</text>
</comment>
<dbReference type="SUPFAM" id="SSF69572">
    <property type="entry name" value="Activating enzymes of the ubiquitin-like proteins"/>
    <property type="match status" value="1"/>
</dbReference>
<dbReference type="Pfam" id="PF00899">
    <property type="entry name" value="ThiF"/>
    <property type="match status" value="1"/>
</dbReference>
<sequence>MSNPRLKPFLRVYHRQDEKHLFIGVGPDKVRIADPTPEMVDFVVGLDGTSSVEQLRAKYPDTDDWLRGLAGVGVLDDVEGTAGLPADIADRWSRQINYLRLFDRPGWSGFEGQQRIRDARVVVVGTGAGGTTLLRLLNAAGVGHLEAVDFDTFAVDNLPTHATLDEADVGLHKLESLRRHLPLQNSLTTFTAHDRTIRSADDLAELIDGADFFLHAFDRPREFAATWSNLASLRTGTPLTSIGATDKGARVGPTMLPGVTPCWECAGIYGFDILRHEQTAALTGSTVAMLAGIAVNEVLQLLSGAKPTTRTSGQSLYVNTDTLTFTFTEYQFRPGCVCEQYRRDRPAA</sequence>
<dbReference type="InterPro" id="IPR035985">
    <property type="entry name" value="Ubiquitin-activating_enz"/>
</dbReference>
<organism evidence="2 3">
    <name type="scientific">Micromonospora solifontis</name>
    <dbReference type="NCBI Taxonomy" id="2487138"/>
    <lineage>
        <taxon>Bacteria</taxon>
        <taxon>Bacillati</taxon>
        <taxon>Actinomycetota</taxon>
        <taxon>Actinomycetes</taxon>
        <taxon>Micromonosporales</taxon>
        <taxon>Micromonosporaceae</taxon>
        <taxon>Micromonospora</taxon>
    </lineage>
</organism>
<keyword evidence="3" id="KW-1185">Reference proteome</keyword>
<dbReference type="Proteomes" id="UP000280698">
    <property type="component" value="Unassembled WGS sequence"/>
</dbReference>